<protein>
    <submittedName>
        <fullName evidence="1">Uncharacterized protein</fullName>
    </submittedName>
</protein>
<organism evidence="1 2">
    <name type="scientific">Prochlorococcus marinus (strain NATL2A)</name>
    <dbReference type="NCBI Taxonomy" id="59920"/>
    <lineage>
        <taxon>Bacteria</taxon>
        <taxon>Bacillati</taxon>
        <taxon>Cyanobacteriota</taxon>
        <taxon>Cyanophyceae</taxon>
        <taxon>Synechococcales</taxon>
        <taxon>Prochlorococcaceae</taxon>
        <taxon>Prochlorococcus</taxon>
    </lineage>
</organism>
<keyword evidence="2" id="KW-1185">Reference proteome</keyword>
<accession>Q46K60</accession>
<dbReference type="OrthoDB" id="9978973at2"/>
<dbReference type="EMBL" id="CP000095">
    <property type="protein sequence ID" value="AAZ58118.1"/>
    <property type="molecule type" value="Genomic_DNA"/>
</dbReference>
<dbReference type="KEGG" id="pmn:PMN2A_0627"/>
<dbReference type="Proteomes" id="UP000002535">
    <property type="component" value="Chromosome"/>
</dbReference>
<dbReference type="AlphaFoldDB" id="Q46K60"/>
<reference evidence="1 2" key="1">
    <citation type="journal article" date="2007" name="PLoS Genet.">
        <title>Patterns and implications of gene gain and loss in the evolution of Prochlorococcus.</title>
        <authorList>
            <person name="Kettler G.C."/>
            <person name="Martiny A.C."/>
            <person name="Huang K."/>
            <person name="Zucker J."/>
            <person name="Coleman M.L."/>
            <person name="Rodrigue S."/>
            <person name="Chen F."/>
            <person name="Lapidus A."/>
            <person name="Ferriera S."/>
            <person name="Johnson J."/>
            <person name="Steglich C."/>
            <person name="Church G.M."/>
            <person name="Richardson P."/>
            <person name="Chisholm S.W."/>
        </authorList>
    </citation>
    <scope>NUCLEOTIDE SEQUENCE [LARGE SCALE GENOMIC DNA]</scope>
    <source>
        <strain evidence="1 2">NATL2A</strain>
    </source>
</reference>
<gene>
    <name evidence="1" type="ordered locus">PMN2A_0627</name>
</gene>
<name>Q46K60_PROMT</name>
<proteinExistence type="predicted"/>
<sequence length="79" mass="9504">MRIFLLLSLIILTIFLVFKKVFYSAKRNLFKDQAEWFSKDIKIKYSKSKENSTSDKHDNYLKIIADESKFYLEEQSNQD</sequence>
<evidence type="ECO:0000313" key="1">
    <source>
        <dbReference type="EMBL" id="AAZ58118.1"/>
    </source>
</evidence>
<evidence type="ECO:0000313" key="2">
    <source>
        <dbReference type="Proteomes" id="UP000002535"/>
    </source>
</evidence>
<dbReference type="HOGENOM" id="CLU_2571022_0_0_3"/>